<dbReference type="AlphaFoldDB" id="A0AAV1JJ42"/>
<keyword evidence="3" id="KW-0812">Transmembrane</keyword>
<dbReference type="SMART" id="SM00192">
    <property type="entry name" value="LDLa"/>
    <property type="match status" value="1"/>
</dbReference>
<keyword evidence="3" id="KW-0472">Membrane</keyword>
<keyword evidence="3" id="KW-1133">Transmembrane helix</keyword>
<feature type="region of interest" description="Disordered" evidence="2">
    <location>
        <begin position="131"/>
        <end position="163"/>
    </location>
</feature>
<protein>
    <recommendedName>
        <fullName evidence="6">CUB domain-containing protein</fullName>
    </recommendedName>
</protein>
<evidence type="ECO:0000256" key="3">
    <source>
        <dbReference type="SAM" id="Phobius"/>
    </source>
</evidence>
<evidence type="ECO:0000313" key="5">
    <source>
        <dbReference type="Proteomes" id="UP001497472"/>
    </source>
</evidence>
<reference evidence="4 5" key="1">
    <citation type="submission" date="2023-11" db="EMBL/GenBank/DDBJ databases">
        <authorList>
            <person name="Okamura Y."/>
        </authorList>
    </citation>
    <scope>NUCLEOTIDE SEQUENCE [LARGE SCALE GENOMIC DNA]</scope>
</reference>
<gene>
    <name evidence="4" type="ORF">LNINA_LOCUS7950</name>
</gene>
<evidence type="ECO:0000256" key="1">
    <source>
        <dbReference type="ARBA" id="ARBA00023157"/>
    </source>
</evidence>
<feature type="transmembrane region" description="Helical" evidence="3">
    <location>
        <begin position="619"/>
        <end position="641"/>
    </location>
</feature>
<evidence type="ECO:0000256" key="2">
    <source>
        <dbReference type="SAM" id="MobiDB-lite"/>
    </source>
</evidence>
<proteinExistence type="predicted"/>
<name>A0AAV1JJ42_9NEOP</name>
<dbReference type="CDD" id="cd00112">
    <property type="entry name" value="LDLa"/>
    <property type="match status" value="1"/>
</dbReference>
<comment type="caution">
    <text evidence="4">The sequence shown here is derived from an EMBL/GenBank/DDBJ whole genome shotgun (WGS) entry which is preliminary data.</text>
</comment>
<dbReference type="InterPro" id="IPR002172">
    <property type="entry name" value="LDrepeatLR_classA_rpt"/>
</dbReference>
<dbReference type="Proteomes" id="UP001497472">
    <property type="component" value="Unassembled WGS sequence"/>
</dbReference>
<evidence type="ECO:0000313" key="4">
    <source>
        <dbReference type="EMBL" id="CAK1548582.1"/>
    </source>
</evidence>
<keyword evidence="1" id="KW-1015">Disulfide bond</keyword>
<accession>A0AAV1JJ42</accession>
<organism evidence="4 5">
    <name type="scientific">Leptosia nina</name>
    <dbReference type="NCBI Taxonomy" id="320188"/>
    <lineage>
        <taxon>Eukaryota</taxon>
        <taxon>Metazoa</taxon>
        <taxon>Ecdysozoa</taxon>
        <taxon>Arthropoda</taxon>
        <taxon>Hexapoda</taxon>
        <taxon>Insecta</taxon>
        <taxon>Pterygota</taxon>
        <taxon>Neoptera</taxon>
        <taxon>Endopterygota</taxon>
        <taxon>Lepidoptera</taxon>
        <taxon>Glossata</taxon>
        <taxon>Ditrysia</taxon>
        <taxon>Papilionoidea</taxon>
        <taxon>Pieridae</taxon>
        <taxon>Pierinae</taxon>
        <taxon>Leptosia</taxon>
    </lineage>
</organism>
<dbReference type="EMBL" id="CAVLEF010000010">
    <property type="protein sequence ID" value="CAK1548582.1"/>
    <property type="molecule type" value="Genomic_DNA"/>
</dbReference>
<keyword evidence="5" id="KW-1185">Reference proteome</keyword>
<sequence length="671" mass="76248">MALLKVAQSAIAVRKFVHQKDMSEHCRRRVVPSVFLGKHVVDANSQILHFSRLQLPYSCSISVRTEFGNNIILVIQLLSDHSLTRSCGPDHSQLLIYELGETFGGYWGGLPDVMMNMESQNHTKFYTLKTTPTTVETSPPKLEEEEEEEVKKDASSHIPLSSPDLKETEEDFIRIEVPLLNVSGDLGVNEISQNKMDVDEFLDLVYDVTPRSDGNYDTSILPLVRFSVRKQTEREDYGPPFKSKYELDYDLGYTPDSRLVKTTLKPRPYFNIKEPTTKLIPTINENILSNIYNNTLQNNKSSWDVIVDLFKSLNTSLKPYIEEITKDVTVAKQNTQRTKNIPLDGSKSSSIQHQVEAVTIKSAFLKNISTTMLGHDSKDTDNNITSFGKDQALQGVTEDEVKVFFTRNDDVDRETGSLVNHKSFENIVQTAPIISVLLNRTNASEPYNSSSPRKKRYIKALEIENARPRVLTTRKSMRRTTEKVYRYSDMQDLAQLVELQDDEMQGRVALRYLRKYVGSPLFNICDYQEPKARQVYLFNSSRIVIAVSNFTMERMTLVVTPARTLLNSVGRCPPAHLECQVAGTRVCIDSTNQCDGVPNCGAYDIYDEDRLRCGWSLGLQHNVCLAACTFLAVISTILYTVHYWLKRCVPRVSEAFFIYADASENMYCIIS</sequence>
<evidence type="ECO:0008006" key="6">
    <source>
        <dbReference type="Google" id="ProtNLM"/>
    </source>
</evidence>